<dbReference type="WBParaSite" id="PS1159_v2.g18000.t3">
    <property type="protein sequence ID" value="PS1159_v2.g18000.t3"/>
    <property type="gene ID" value="PS1159_v2.g18000"/>
</dbReference>
<protein>
    <submittedName>
        <fullName evidence="2">Leucine-rich repeat-containing protein</fullName>
    </submittedName>
</protein>
<accession>A0AC35FL77</accession>
<organism evidence="1 2">
    <name type="scientific">Panagrolaimus sp. PS1159</name>
    <dbReference type="NCBI Taxonomy" id="55785"/>
    <lineage>
        <taxon>Eukaryota</taxon>
        <taxon>Metazoa</taxon>
        <taxon>Ecdysozoa</taxon>
        <taxon>Nematoda</taxon>
        <taxon>Chromadorea</taxon>
        <taxon>Rhabditida</taxon>
        <taxon>Tylenchina</taxon>
        <taxon>Panagrolaimomorpha</taxon>
        <taxon>Panagrolaimoidea</taxon>
        <taxon>Panagrolaimidae</taxon>
        <taxon>Panagrolaimus</taxon>
    </lineage>
</organism>
<proteinExistence type="predicted"/>
<name>A0AC35FL77_9BILA</name>
<evidence type="ECO:0000313" key="1">
    <source>
        <dbReference type="Proteomes" id="UP000887580"/>
    </source>
</evidence>
<sequence>MPKTPSPTDESNSERESSMISSIERCIAPDSNGLLNISGKDFSRISERTIRTFGHQVTSVDVSNNKFTALDFLKLLPRCHRVYAGKNQLRRLISLTPLKNVLEILDLSDNQIASTEHYLSQFTRLKVLNLSNNFLHIFPSINELTNLTFLDISFNDFMAIPNLKRLSSLLILKMNNNEISSLKDAQNNLPDSLTTLEIAGNKIGDLNEISYLKFLANLQHFSFSNNPCITKPYDTFNYRVFIVAKILSLASVDETEVNDNERLTAEFLHTHKKMVTFYPDADRHDALVKFLEKECPLTDDSDPLLNLTPSNPKLEAVRQDYLHNKTDDELSTTHNITPRRNVRSADLKNRRLISPPLSKRSCTFDDSSFRLPPFDATKFSSMKPLSRYLNDSNDSVASNNTVTITESESVNLNVALPVIESESHEDEQPTQETIIPSKFAQHQTSLYKPSFHQTSEDDGDDDEVFVEPSTNNSSKQSSRDTSPLLPRMGLQTGWTEIIRESPFKSVINDTPKQSTVAAVKRPAADLSSFSEFNENETTQKIEDTTKTLDRALDSTEMLEKLCELKKDCKSNENEQEWNSVMQSMKIMAQKLEELQNRVQILESVPKESSSILEAIQMFMPMPTNIQVIKEPNTPNYTLSWDTIVPVQPTIRGFGVFIDGKFHSEVKAPVVRIRGPLVNGQKISLQSISATNVKSLPGEIIVNQESVEADKENSQNIPGGILTARSMISLQSISATNVKSLPGEIIISQESVEADKENSQNILGGILTARSM</sequence>
<evidence type="ECO:0000313" key="2">
    <source>
        <dbReference type="WBParaSite" id="PS1159_v2.g18000.t3"/>
    </source>
</evidence>
<dbReference type="Proteomes" id="UP000887580">
    <property type="component" value="Unplaced"/>
</dbReference>
<reference evidence="2" key="1">
    <citation type="submission" date="2022-11" db="UniProtKB">
        <authorList>
            <consortium name="WormBaseParasite"/>
        </authorList>
    </citation>
    <scope>IDENTIFICATION</scope>
</reference>